<proteinExistence type="inferred from homology"/>
<dbReference type="Pfam" id="PF10282">
    <property type="entry name" value="Lactonase"/>
    <property type="match status" value="1"/>
</dbReference>
<evidence type="ECO:0000313" key="4">
    <source>
        <dbReference type="Proteomes" id="UP000681526"/>
    </source>
</evidence>
<dbReference type="RefSeq" id="WP_213485444.1">
    <property type="nucleotide sequence ID" value="NZ_CAJRAY010000080.1"/>
</dbReference>
<feature type="region of interest" description="Disordered" evidence="2">
    <location>
        <begin position="138"/>
        <end position="157"/>
    </location>
</feature>
<comment type="caution">
    <text evidence="3">The sequence shown here is derived from an EMBL/GenBank/DDBJ whole genome shotgun (WGS) entry which is preliminary data.</text>
</comment>
<evidence type="ECO:0000256" key="1">
    <source>
        <dbReference type="ARBA" id="ARBA00005564"/>
    </source>
</evidence>
<accession>A0ABN7S931</accession>
<dbReference type="Gene3D" id="2.130.10.10">
    <property type="entry name" value="YVTN repeat-like/Quinoprotein amine dehydrogenase"/>
    <property type="match status" value="1"/>
</dbReference>
<sequence>MARQEANRWWLVFTGSYTPADREGIETLLFDAERGELKRLAGCGGVANSSYLAFDERRYVLYAVSEHGEGEVAALSVDRATGRLALINRQPSHGRSPCYVCLEPDGSRVYVANYMGGNASVYPVREDGGLLPASDTVQHAGSGVRPDRQEAPHAHSIMSDPSGRYRIVCDLGIDRLMVYRTSPDGKFEPAGAIHTTPGGGPRHLAFHPSLPLLYLLEELSSTVSVYAFDAERAAGELLQRVPMLPEDFKGANLAADIHLDPGGRWLYASNRGHDSLAVYSVGPDGLLTFIGHASTGRTPRNFAPVPDGRHLLVAAQDDNRIDVMRIGPDGMPEVIGEPYASAKPVCIVMTPAPPELVSAG</sequence>
<dbReference type="PANTHER" id="PTHR30344:SF1">
    <property type="entry name" value="6-PHOSPHOGLUCONOLACTONASE"/>
    <property type="match status" value="1"/>
</dbReference>
<dbReference type="InterPro" id="IPR019405">
    <property type="entry name" value="Lactonase_7-beta_prop"/>
</dbReference>
<name>A0ABN7S931_THEXY</name>
<keyword evidence="3" id="KW-0378">Hydrolase</keyword>
<keyword evidence="4" id="KW-1185">Reference proteome</keyword>
<comment type="similarity">
    <text evidence="1">Belongs to the cycloisomerase 2 family.</text>
</comment>
<dbReference type="EMBL" id="CAJRAY010000080">
    <property type="protein sequence ID" value="CAG5091177.1"/>
    <property type="molecule type" value="Genomic_DNA"/>
</dbReference>
<reference evidence="3 4" key="1">
    <citation type="submission" date="2021-04" db="EMBL/GenBank/DDBJ databases">
        <authorList>
            <person name="Rakotoarivonina H."/>
        </authorList>
    </citation>
    <scope>NUCLEOTIDE SEQUENCE [LARGE SCALE GENOMIC DNA]</scope>
    <source>
        <strain evidence="3 4">XE</strain>
    </source>
</reference>
<dbReference type="InterPro" id="IPR015943">
    <property type="entry name" value="WD40/YVTN_repeat-like_dom_sf"/>
</dbReference>
<gene>
    <name evidence="3" type="primary">txxe 3031-ykgB1</name>
    <name evidence="3" type="ORF">TXXE_15155</name>
</gene>
<dbReference type="SUPFAM" id="SSF51004">
    <property type="entry name" value="C-terminal (heme d1) domain of cytochrome cd1-nitrite reductase"/>
    <property type="match status" value="1"/>
</dbReference>
<protein>
    <submittedName>
        <fullName evidence="3">6-phosphogluconolactonase 6-P-gluconolactonase</fullName>
        <ecNumber evidence="3">3.1.1.31</ecNumber>
    </submittedName>
</protein>
<dbReference type="InterPro" id="IPR050282">
    <property type="entry name" value="Cycloisomerase_2"/>
</dbReference>
<evidence type="ECO:0000256" key="2">
    <source>
        <dbReference type="SAM" id="MobiDB-lite"/>
    </source>
</evidence>
<dbReference type="Proteomes" id="UP000681526">
    <property type="component" value="Unassembled WGS sequence"/>
</dbReference>
<dbReference type="InterPro" id="IPR011048">
    <property type="entry name" value="Haem_d1_sf"/>
</dbReference>
<evidence type="ECO:0000313" key="3">
    <source>
        <dbReference type="EMBL" id="CAG5091177.1"/>
    </source>
</evidence>
<dbReference type="GO" id="GO:0017057">
    <property type="term" value="F:6-phosphogluconolactonase activity"/>
    <property type="evidence" value="ECO:0007669"/>
    <property type="project" value="UniProtKB-EC"/>
</dbReference>
<dbReference type="PANTHER" id="PTHR30344">
    <property type="entry name" value="6-PHOSPHOGLUCONOLACTONASE-RELATED"/>
    <property type="match status" value="1"/>
</dbReference>
<organism evidence="3 4">
    <name type="scientific">Thermobacillus xylanilyticus</name>
    <dbReference type="NCBI Taxonomy" id="76633"/>
    <lineage>
        <taxon>Bacteria</taxon>
        <taxon>Bacillati</taxon>
        <taxon>Bacillota</taxon>
        <taxon>Bacilli</taxon>
        <taxon>Bacillales</taxon>
        <taxon>Paenibacillaceae</taxon>
        <taxon>Thermobacillus</taxon>
    </lineage>
</organism>
<dbReference type="EC" id="3.1.1.31" evidence="3"/>